<accession>A0AAN7BEJ7</accession>
<proteinExistence type="predicted"/>
<name>A0AAN7BEJ7_9PEZI</name>
<dbReference type="EMBL" id="MU865619">
    <property type="protein sequence ID" value="KAK4220899.1"/>
    <property type="molecule type" value="Genomic_DNA"/>
</dbReference>
<evidence type="ECO:0000313" key="2">
    <source>
        <dbReference type="EMBL" id="KAK4220899.1"/>
    </source>
</evidence>
<dbReference type="InterPro" id="IPR029226">
    <property type="entry name" value="Ecp2-like"/>
</dbReference>
<organism evidence="2 3">
    <name type="scientific">Podospora fimiseda</name>
    <dbReference type="NCBI Taxonomy" id="252190"/>
    <lineage>
        <taxon>Eukaryota</taxon>
        <taxon>Fungi</taxon>
        <taxon>Dikarya</taxon>
        <taxon>Ascomycota</taxon>
        <taxon>Pezizomycotina</taxon>
        <taxon>Sordariomycetes</taxon>
        <taxon>Sordariomycetidae</taxon>
        <taxon>Sordariales</taxon>
        <taxon>Podosporaceae</taxon>
        <taxon>Podospora</taxon>
    </lineage>
</organism>
<feature type="domain" description="Ecp2 effector protein-like" evidence="1">
    <location>
        <begin position="15"/>
        <end position="116"/>
    </location>
</feature>
<sequence length="138" mass="15053">MNLPTEQKGALVNDCENELVDPVNELSEGSPLVEDCYKLADSIPGSHTWYAYGHQQKTLKTNGTCAFGVENVGSGWGTAAKIGNDDIRKAVWLAIDQHGALVNGVKRIAAKGTMQCQQEADPIKRRILAVNWSVYHSK</sequence>
<comment type="caution">
    <text evidence="2">The sequence shown here is derived from an EMBL/GenBank/DDBJ whole genome shotgun (WGS) entry which is preliminary data.</text>
</comment>
<dbReference type="AlphaFoldDB" id="A0AAN7BEJ7"/>
<keyword evidence="3" id="KW-1185">Reference proteome</keyword>
<dbReference type="Pfam" id="PF14856">
    <property type="entry name" value="Hce2"/>
    <property type="match status" value="1"/>
</dbReference>
<protein>
    <submittedName>
        <fullName evidence="2">Necrosis-inducing factor-domain-containing protein</fullName>
    </submittedName>
</protein>
<dbReference type="Proteomes" id="UP001301958">
    <property type="component" value="Unassembled WGS sequence"/>
</dbReference>
<gene>
    <name evidence="2" type="ORF">QBC38DRAFT_157795</name>
</gene>
<reference evidence="2" key="1">
    <citation type="journal article" date="2023" name="Mol. Phylogenet. Evol.">
        <title>Genome-scale phylogeny and comparative genomics of the fungal order Sordariales.</title>
        <authorList>
            <person name="Hensen N."/>
            <person name="Bonometti L."/>
            <person name="Westerberg I."/>
            <person name="Brannstrom I.O."/>
            <person name="Guillou S."/>
            <person name="Cros-Aarteil S."/>
            <person name="Calhoun S."/>
            <person name="Haridas S."/>
            <person name="Kuo A."/>
            <person name="Mondo S."/>
            <person name="Pangilinan J."/>
            <person name="Riley R."/>
            <person name="LaButti K."/>
            <person name="Andreopoulos B."/>
            <person name="Lipzen A."/>
            <person name="Chen C."/>
            <person name="Yan M."/>
            <person name="Daum C."/>
            <person name="Ng V."/>
            <person name="Clum A."/>
            <person name="Steindorff A."/>
            <person name="Ohm R.A."/>
            <person name="Martin F."/>
            <person name="Silar P."/>
            <person name="Natvig D.O."/>
            <person name="Lalanne C."/>
            <person name="Gautier V."/>
            <person name="Ament-Velasquez S.L."/>
            <person name="Kruys A."/>
            <person name="Hutchinson M.I."/>
            <person name="Powell A.J."/>
            <person name="Barry K."/>
            <person name="Miller A.N."/>
            <person name="Grigoriev I.V."/>
            <person name="Debuchy R."/>
            <person name="Gladieux P."/>
            <person name="Hiltunen Thoren M."/>
            <person name="Johannesson H."/>
        </authorList>
    </citation>
    <scope>NUCLEOTIDE SEQUENCE</scope>
    <source>
        <strain evidence="2">CBS 990.96</strain>
    </source>
</reference>
<evidence type="ECO:0000259" key="1">
    <source>
        <dbReference type="Pfam" id="PF14856"/>
    </source>
</evidence>
<evidence type="ECO:0000313" key="3">
    <source>
        <dbReference type="Proteomes" id="UP001301958"/>
    </source>
</evidence>
<reference evidence="2" key="2">
    <citation type="submission" date="2023-05" db="EMBL/GenBank/DDBJ databases">
        <authorList>
            <consortium name="Lawrence Berkeley National Laboratory"/>
            <person name="Steindorff A."/>
            <person name="Hensen N."/>
            <person name="Bonometti L."/>
            <person name="Westerberg I."/>
            <person name="Brannstrom I.O."/>
            <person name="Guillou S."/>
            <person name="Cros-Aarteil S."/>
            <person name="Calhoun S."/>
            <person name="Haridas S."/>
            <person name="Kuo A."/>
            <person name="Mondo S."/>
            <person name="Pangilinan J."/>
            <person name="Riley R."/>
            <person name="Labutti K."/>
            <person name="Andreopoulos B."/>
            <person name="Lipzen A."/>
            <person name="Chen C."/>
            <person name="Yanf M."/>
            <person name="Daum C."/>
            <person name="Ng V."/>
            <person name="Clum A."/>
            <person name="Ohm R."/>
            <person name="Martin F."/>
            <person name="Silar P."/>
            <person name="Natvig D."/>
            <person name="Lalanne C."/>
            <person name="Gautier V."/>
            <person name="Ament-Velasquez S.L."/>
            <person name="Kruys A."/>
            <person name="Hutchinson M.I."/>
            <person name="Powell A.J."/>
            <person name="Barry K."/>
            <person name="Miller A.N."/>
            <person name="Grigoriev I.V."/>
            <person name="Debuchy R."/>
            <person name="Gladieux P."/>
            <person name="Thoren M.H."/>
            <person name="Johannesson H."/>
        </authorList>
    </citation>
    <scope>NUCLEOTIDE SEQUENCE</scope>
    <source>
        <strain evidence="2">CBS 990.96</strain>
    </source>
</reference>